<evidence type="ECO:0000313" key="10">
    <source>
        <dbReference type="Proteomes" id="UP000230353"/>
    </source>
</evidence>
<reference evidence="10" key="1">
    <citation type="submission" date="2017-09" db="EMBL/GenBank/DDBJ databases">
        <title>Depth-based differentiation of microbial function through sediment-hosted aquifers and enrichment of novel symbionts in the deep terrestrial subsurface.</title>
        <authorList>
            <person name="Probst A.J."/>
            <person name="Ladd B."/>
            <person name="Jarett J.K."/>
            <person name="Geller-Mcgrath D.E."/>
            <person name="Sieber C.M.K."/>
            <person name="Emerson J.B."/>
            <person name="Anantharaman K."/>
            <person name="Thomas B.C."/>
            <person name="Malmstrom R."/>
            <person name="Stieglmeier M."/>
            <person name="Klingl A."/>
            <person name="Woyke T."/>
            <person name="Ryan C.M."/>
            <person name="Banfield J.F."/>
        </authorList>
    </citation>
    <scope>NUCLEOTIDE SEQUENCE [LARGE SCALE GENOMIC DNA]</scope>
</reference>
<feature type="domain" description="DDH" evidence="6">
    <location>
        <begin position="64"/>
        <end position="217"/>
    </location>
</feature>
<sequence>MAKWQTREQVSDDIETQLLASRGIDDKDKFFSPDYEKDLRDPFGLLGMDKAVDRILSAIKKREKIAVFGDYDADGVCASAIFHDFFKKIGFENFAVHIPDRNIEGYGLNFEAIEQFEKEQVDLIITVDCGIADYDEIRKANENGIDTVVLDHHLQPEKIPQAIAIVDPKQEKDDYPFEMLAGAGVAFKTIQALVDKGGFAVTPGWEKWLLDLVAIATVADMMPLEDENRVLVFYGLQVLKKTRRPGLLKLFEKTKIQQQYITEDDIAFLIAPRINIAGRMDHANASYALLTTESVSEAEWIAEHLDSLNVERKETVAKILDEIDKRAKDYKKKPEIIVEGDLSWPVGVLGLTANKVMEKYECPVFLWGAAAAEKIKGSCRSNGMINLVDLMRQLPDGFLKEFGGHAAAAGFSLEVDKISDFKEGVVKLFGKIEKKETEALLWIDKEIKLEEIDWDFLQIVEKFRPFGMGNSRPYFLFKNLEVSMVNKFGNGGIHLRLDFSTRDGLISAIGFFMSNGHWDIKSGDKIDLAASIERNYFNGYDELRLRIIDIRNLPACR</sequence>
<dbReference type="AlphaFoldDB" id="A0A2H0WM02"/>
<protein>
    <recommendedName>
        <fullName evidence="2">Single-stranded-DNA-specific exonuclease RecJ</fullName>
    </recommendedName>
</protein>
<comment type="similarity">
    <text evidence="1">Belongs to the RecJ family.</text>
</comment>
<dbReference type="GO" id="GO:0003676">
    <property type="term" value="F:nucleic acid binding"/>
    <property type="evidence" value="ECO:0007669"/>
    <property type="project" value="InterPro"/>
</dbReference>
<dbReference type="GO" id="GO:0008409">
    <property type="term" value="F:5'-3' exonuclease activity"/>
    <property type="evidence" value="ECO:0007669"/>
    <property type="project" value="InterPro"/>
</dbReference>
<dbReference type="InterPro" id="IPR038763">
    <property type="entry name" value="DHH_sf"/>
</dbReference>
<dbReference type="GO" id="GO:0006310">
    <property type="term" value="P:DNA recombination"/>
    <property type="evidence" value="ECO:0007669"/>
    <property type="project" value="InterPro"/>
</dbReference>
<evidence type="ECO:0000259" key="7">
    <source>
        <dbReference type="Pfam" id="PF02272"/>
    </source>
</evidence>
<dbReference type="Pfam" id="PF01368">
    <property type="entry name" value="DHH"/>
    <property type="match status" value="1"/>
</dbReference>
<dbReference type="InterPro" id="IPR004610">
    <property type="entry name" value="RecJ"/>
</dbReference>
<evidence type="ECO:0000259" key="8">
    <source>
        <dbReference type="Pfam" id="PF17768"/>
    </source>
</evidence>
<dbReference type="Gene3D" id="3.90.1640.30">
    <property type="match status" value="1"/>
</dbReference>
<keyword evidence="4" id="KW-0378">Hydrolase</keyword>
<evidence type="ECO:0000256" key="5">
    <source>
        <dbReference type="ARBA" id="ARBA00022839"/>
    </source>
</evidence>
<feature type="domain" description="RecJ OB" evidence="8">
    <location>
        <begin position="443"/>
        <end position="549"/>
    </location>
</feature>
<evidence type="ECO:0000256" key="1">
    <source>
        <dbReference type="ARBA" id="ARBA00005915"/>
    </source>
</evidence>
<evidence type="ECO:0000313" key="9">
    <source>
        <dbReference type="EMBL" id="PIS13686.1"/>
    </source>
</evidence>
<evidence type="ECO:0000256" key="2">
    <source>
        <dbReference type="ARBA" id="ARBA00019841"/>
    </source>
</evidence>
<dbReference type="GO" id="GO:0006281">
    <property type="term" value="P:DNA repair"/>
    <property type="evidence" value="ECO:0007669"/>
    <property type="project" value="InterPro"/>
</dbReference>
<dbReference type="InterPro" id="IPR003156">
    <property type="entry name" value="DHHA1_dom"/>
</dbReference>
<dbReference type="SUPFAM" id="SSF64182">
    <property type="entry name" value="DHH phosphoesterases"/>
    <property type="match status" value="1"/>
</dbReference>
<feature type="domain" description="DHHA1" evidence="7">
    <location>
        <begin position="337"/>
        <end position="425"/>
    </location>
</feature>
<dbReference type="InterPro" id="IPR051673">
    <property type="entry name" value="SSDNA_exonuclease_RecJ"/>
</dbReference>
<dbReference type="Pfam" id="PF17768">
    <property type="entry name" value="RecJ_OB"/>
    <property type="match status" value="1"/>
</dbReference>
<dbReference type="Proteomes" id="UP000230353">
    <property type="component" value="Unassembled WGS sequence"/>
</dbReference>
<evidence type="ECO:0000259" key="6">
    <source>
        <dbReference type="Pfam" id="PF01368"/>
    </source>
</evidence>
<name>A0A2H0WM02_9BACT</name>
<dbReference type="PANTHER" id="PTHR30255:SF2">
    <property type="entry name" value="SINGLE-STRANDED-DNA-SPECIFIC EXONUCLEASE RECJ"/>
    <property type="match status" value="1"/>
</dbReference>
<dbReference type="PANTHER" id="PTHR30255">
    <property type="entry name" value="SINGLE-STRANDED-DNA-SPECIFIC EXONUCLEASE RECJ"/>
    <property type="match status" value="1"/>
</dbReference>
<accession>A0A2H0WM02</accession>
<evidence type="ECO:0000256" key="4">
    <source>
        <dbReference type="ARBA" id="ARBA00022801"/>
    </source>
</evidence>
<dbReference type="InterPro" id="IPR041122">
    <property type="entry name" value="RecJ_OB"/>
</dbReference>
<dbReference type="Gene3D" id="2.40.50.460">
    <property type="match status" value="1"/>
</dbReference>
<keyword evidence="3" id="KW-0540">Nuclease</keyword>
<evidence type="ECO:0000256" key="3">
    <source>
        <dbReference type="ARBA" id="ARBA00022722"/>
    </source>
</evidence>
<proteinExistence type="inferred from homology"/>
<dbReference type="Pfam" id="PF02272">
    <property type="entry name" value="DHHA1"/>
    <property type="match status" value="1"/>
</dbReference>
<dbReference type="NCBIfam" id="TIGR00644">
    <property type="entry name" value="recJ"/>
    <property type="match status" value="1"/>
</dbReference>
<dbReference type="EMBL" id="PEZL01000005">
    <property type="protein sequence ID" value="PIS13686.1"/>
    <property type="molecule type" value="Genomic_DNA"/>
</dbReference>
<gene>
    <name evidence="9" type="primary">recJ</name>
    <name evidence="9" type="ORF">COT67_00210</name>
</gene>
<organism evidence="9 10">
    <name type="scientific">Candidatus Tagabacteria bacterium CG09_land_8_20_14_0_10_41_14</name>
    <dbReference type="NCBI Taxonomy" id="1975021"/>
    <lineage>
        <taxon>Bacteria</taxon>
        <taxon>Candidatus Tagaibacteriota</taxon>
    </lineage>
</organism>
<dbReference type="InterPro" id="IPR001667">
    <property type="entry name" value="DDH_dom"/>
</dbReference>
<comment type="caution">
    <text evidence="9">The sequence shown here is derived from an EMBL/GenBank/DDBJ whole genome shotgun (WGS) entry which is preliminary data.</text>
</comment>
<keyword evidence="5 9" id="KW-0269">Exonuclease</keyword>